<keyword evidence="1" id="KW-0472">Membrane</keyword>
<dbReference type="Pfam" id="PF26394">
    <property type="entry name" value="Psb34"/>
    <property type="match status" value="1"/>
</dbReference>
<proteinExistence type="predicted"/>
<dbReference type="Proteomes" id="UP000239589">
    <property type="component" value="Unassembled WGS sequence"/>
</dbReference>
<keyword evidence="3" id="KW-1185">Reference proteome</keyword>
<name>A0A2S6CSZ0_9CYAN</name>
<sequence>MYTTTNENGILNNYAPETKFYYAESPSKEQQSKYAFQGAVAVLFIISIVFIALGVS</sequence>
<dbReference type="InterPro" id="IPR048028">
    <property type="entry name" value="Psb34-like"/>
</dbReference>
<dbReference type="RefSeq" id="WP_104388264.1">
    <property type="nucleotide sequence ID" value="NZ_PGEM01000089.1"/>
</dbReference>
<evidence type="ECO:0008006" key="4">
    <source>
        <dbReference type="Google" id="ProtNLM"/>
    </source>
</evidence>
<protein>
    <recommendedName>
        <fullName evidence="4">Ssl1498 family light-harvesting-like protein</fullName>
    </recommendedName>
</protein>
<dbReference type="NCBIfam" id="NF033486">
    <property type="entry name" value="harvest_ssl1498"/>
    <property type="match status" value="1"/>
</dbReference>
<dbReference type="EMBL" id="PGEM01000089">
    <property type="protein sequence ID" value="PPJ62883.1"/>
    <property type="molecule type" value="Genomic_DNA"/>
</dbReference>
<evidence type="ECO:0000313" key="2">
    <source>
        <dbReference type="EMBL" id="PPJ62883.1"/>
    </source>
</evidence>
<organism evidence="2 3">
    <name type="scientific">Cuspidothrix issatschenkoi CHARLIE-1</name>
    <dbReference type="NCBI Taxonomy" id="2052836"/>
    <lineage>
        <taxon>Bacteria</taxon>
        <taxon>Bacillati</taxon>
        <taxon>Cyanobacteriota</taxon>
        <taxon>Cyanophyceae</taxon>
        <taxon>Nostocales</taxon>
        <taxon>Aphanizomenonaceae</taxon>
        <taxon>Cuspidothrix</taxon>
    </lineage>
</organism>
<gene>
    <name evidence="2" type="ORF">CUN59_13105</name>
</gene>
<feature type="transmembrane region" description="Helical" evidence="1">
    <location>
        <begin position="34"/>
        <end position="55"/>
    </location>
</feature>
<accession>A0A2S6CSZ0</accession>
<keyword evidence="1" id="KW-1133">Transmembrane helix</keyword>
<comment type="caution">
    <text evidence="2">The sequence shown here is derived from an EMBL/GenBank/DDBJ whole genome shotgun (WGS) entry which is preliminary data.</text>
</comment>
<keyword evidence="1" id="KW-0812">Transmembrane</keyword>
<evidence type="ECO:0000313" key="3">
    <source>
        <dbReference type="Proteomes" id="UP000239589"/>
    </source>
</evidence>
<evidence type="ECO:0000256" key="1">
    <source>
        <dbReference type="SAM" id="Phobius"/>
    </source>
</evidence>
<dbReference type="AlphaFoldDB" id="A0A2S6CSZ0"/>
<reference evidence="2 3" key="1">
    <citation type="submission" date="2018-02" db="EMBL/GenBank/DDBJ databases">
        <title>Discovery of a pederin family compound in a non-symbiotic bloom-forming cyanobacterium.</title>
        <authorList>
            <person name="Kust A."/>
            <person name="Mares J."/>
            <person name="Jokela J."/>
            <person name="Urajova P."/>
            <person name="Hajek J."/>
            <person name="Saurav K."/>
            <person name="Voracova K."/>
            <person name="Fewer D.P."/>
            <person name="Haapaniemi E."/>
            <person name="Permi P."/>
            <person name="Rehakova K."/>
            <person name="Sivonen K."/>
            <person name="Hrouzek P."/>
        </authorList>
    </citation>
    <scope>NUCLEOTIDE SEQUENCE [LARGE SCALE GENOMIC DNA]</scope>
    <source>
        <strain evidence="2 3">CHARLIE-1</strain>
    </source>
</reference>
<dbReference type="OrthoDB" id="462212at2"/>